<dbReference type="EMBL" id="JANBPK010000019">
    <property type="protein sequence ID" value="KAJ2936768.1"/>
    <property type="molecule type" value="Genomic_DNA"/>
</dbReference>
<reference evidence="1" key="1">
    <citation type="submission" date="2022-06" db="EMBL/GenBank/DDBJ databases">
        <title>Genome Sequence of Candolleomyces eurysporus.</title>
        <authorList>
            <person name="Buettner E."/>
        </authorList>
    </citation>
    <scope>NUCLEOTIDE SEQUENCE</scope>
    <source>
        <strain evidence="1">VTCC 930004</strain>
    </source>
</reference>
<accession>A0A9W8JTU7</accession>
<name>A0A9W8JTU7_9AGAR</name>
<sequence length="372" mass="41267">MRRRAMTESHPASSDTASRTAPLAVYSHVSTYRVPQLELQLYSPALKVDAKGPIAVFNDHDRLSGKVVLDWQAYHTGRLNIAGCRPGEELPSSFSPTDTEGDPFASSCEISYKVVVTWEPDASVGSTSHLEVPIILQSEGDFESKDAGLGASGDSWVEMPLKTERPIPIRCAVALPTSVTFCRSSSIPYFVVFTTTPRAPLLTREIAADSTISIALVRQITIQQPQMVFPLTPPPSPSRESPVRLLRRVAKSSSRLNLKRKRDGVVDFGDEFKDKPLPDLPLRTCFSEQKTIFSDFILGFAKRPRHHCEDGSHPTLEEQSSLPDGLHKGKIPLHKEMLPCIDWPGVSVKYYLDISVMNGIDDMRARVPVRIY</sequence>
<keyword evidence="2" id="KW-1185">Reference proteome</keyword>
<dbReference type="OrthoDB" id="3259897at2759"/>
<evidence type="ECO:0000313" key="1">
    <source>
        <dbReference type="EMBL" id="KAJ2936768.1"/>
    </source>
</evidence>
<evidence type="ECO:0000313" key="2">
    <source>
        <dbReference type="Proteomes" id="UP001140091"/>
    </source>
</evidence>
<protein>
    <submittedName>
        <fullName evidence="1">Uncharacterized protein</fullName>
    </submittedName>
</protein>
<proteinExistence type="predicted"/>
<feature type="non-terminal residue" evidence="1">
    <location>
        <position position="372"/>
    </location>
</feature>
<dbReference type="AlphaFoldDB" id="A0A9W8JTU7"/>
<dbReference type="Proteomes" id="UP001140091">
    <property type="component" value="Unassembled WGS sequence"/>
</dbReference>
<gene>
    <name evidence="1" type="ORF">H1R20_g333</name>
</gene>
<organism evidence="1 2">
    <name type="scientific">Candolleomyces eurysporus</name>
    <dbReference type="NCBI Taxonomy" id="2828524"/>
    <lineage>
        <taxon>Eukaryota</taxon>
        <taxon>Fungi</taxon>
        <taxon>Dikarya</taxon>
        <taxon>Basidiomycota</taxon>
        <taxon>Agaricomycotina</taxon>
        <taxon>Agaricomycetes</taxon>
        <taxon>Agaricomycetidae</taxon>
        <taxon>Agaricales</taxon>
        <taxon>Agaricineae</taxon>
        <taxon>Psathyrellaceae</taxon>
        <taxon>Candolleomyces</taxon>
    </lineage>
</organism>
<comment type="caution">
    <text evidence="1">The sequence shown here is derived from an EMBL/GenBank/DDBJ whole genome shotgun (WGS) entry which is preliminary data.</text>
</comment>